<accession>A0A199W8K8</accession>
<dbReference type="GO" id="GO:0003676">
    <property type="term" value="F:nucleic acid binding"/>
    <property type="evidence" value="ECO:0007669"/>
    <property type="project" value="InterPro"/>
</dbReference>
<dbReference type="InterPro" id="IPR012337">
    <property type="entry name" value="RNaseH-like_sf"/>
</dbReference>
<evidence type="ECO:0000313" key="7">
    <source>
        <dbReference type="RefSeq" id="XP_020098431.1"/>
    </source>
</evidence>
<dbReference type="GO" id="GO:0008408">
    <property type="term" value="F:3'-5' exonuclease activity"/>
    <property type="evidence" value="ECO:0007669"/>
    <property type="project" value="InterPro"/>
</dbReference>
<evidence type="ECO:0000313" key="4">
    <source>
        <dbReference type="EMBL" id="OAY85571.1"/>
    </source>
</evidence>
<keyword evidence="4" id="KW-0269">Exonuclease</keyword>
<dbReference type="InterPro" id="IPR002562">
    <property type="entry name" value="3'-5'_exonuclease_dom"/>
</dbReference>
<dbReference type="InterPro" id="IPR036397">
    <property type="entry name" value="RNaseH_sf"/>
</dbReference>
<evidence type="ECO:0000256" key="2">
    <source>
        <dbReference type="ARBA" id="ARBA00022801"/>
    </source>
</evidence>
<dbReference type="GO" id="GO:0006139">
    <property type="term" value="P:nucleobase-containing compound metabolic process"/>
    <property type="evidence" value="ECO:0007669"/>
    <property type="project" value="InterPro"/>
</dbReference>
<dbReference type="GeneID" id="109717169"/>
<dbReference type="Proteomes" id="UP000515123">
    <property type="component" value="Linkage group 11"/>
</dbReference>
<name>A0A199W8K8_ANACO</name>
<reference evidence="4 5" key="1">
    <citation type="journal article" date="2016" name="DNA Res.">
        <title>The draft genome of MD-2 pineapple using hybrid error correction of long reads.</title>
        <authorList>
            <person name="Redwan R.M."/>
            <person name="Saidin A."/>
            <person name="Kumar S.V."/>
        </authorList>
    </citation>
    <scope>NUCLEOTIDE SEQUENCE [LARGE SCALE GENOMIC DNA]</scope>
    <source>
        <strain evidence="5">cv. MD2</strain>
        <tissue evidence="4">Leaf</tissue>
    </source>
</reference>
<dbReference type="Gene3D" id="3.30.420.10">
    <property type="entry name" value="Ribonuclease H-like superfamily/Ribonuclease H"/>
    <property type="match status" value="1"/>
</dbReference>
<dbReference type="PANTHER" id="PTHR13620">
    <property type="entry name" value="3-5 EXONUCLEASE"/>
    <property type="match status" value="1"/>
</dbReference>
<evidence type="ECO:0000259" key="3">
    <source>
        <dbReference type="SMART" id="SM00474"/>
    </source>
</evidence>
<dbReference type="GO" id="GO:0005737">
    <property type="term" value="C:cytoplasm"/>
    <property type="evidence" value="ECO:0007669"/>
    <property type="project" value="TreeGrafter"/>
</dbReference>
<dbReference type="Pfam" id="PF01612">
    <property type="entry name" value="DNA_pol_A_exo1"/>
    <property type="match status" value="1"/>
</dbReference>
<dbReference type="OrthoDB" id="1920326at2759"/>
<organism evidence="4 5">
    <name type="scientific">Ananas comosus</name>
    <name type="common">Pineapple</name>
    <name type="synonym">Ananas ananas</name>
    <dbReference type="NCBI Taxonomy" id="4615"/>
    <lineage>
        <taxon>Eukaryota</taxon>
        <taxon>Viridiplantae</taxon>
        <taxon>Streptophyta</taxon>
        <taxon>Embryophyta</taxon>
        <taxon>Tracheophyta</taxon>
        <taxon>Spermatophyta</taxon>
        <taxon>Magnoliopsida</taxon>
        <taxon>Liliopsida</taxon>
        <taxon>Poales</taxon>
        <taxon>Bromeliaceae</taxon>
        <taxon>Bromelioideae</taxon>
        <taxon>Ananas</taxon>
    </lineage>
</organism>
<gene>
    <name evidence="7" type="primary">LOC109717169</name>
    <name evidence="4" type="ORF">ACMD2_07607</name>
</gene>
<dbReference type="SMART" id="SM00474">
    <property type="entry name" value="35EXOc"/>
    <property type="match status" value="1"/>
</dbReference>
<dbReference type="Proteomes" id="UP000092600">
    <property type="component" value="Unassembled WGS sequence"/>
</dbReference>
<feature type="domain" description="3'-5' exonuclease" evidence="3">
    <location>
        <begin position="17"/>
        <end position="201"/>
    </location>
</feature>
<dbReference type="STRING" id="4615.A0A199W8K8"/>
<dbReference type="CDD" id="cd06141">
    <property type="entry name" value="WRN_exo"/>
    <property type="match status" value="1"/>
</dbReference>
<reference evidence="7" key="2">
    <citation type="submission" date="2025-04" db="UniProtKB">
        <authorList>
            <consortium name="RefSeq"/>
        </authorList>
    </citation>
    <scope>IDENTIFICATION</scope>
    <source>
        <tissue evidence="7">Leaf</tissue>
    </source>
</reference>
<dbReference type="PANTHER" id="PTHR13620:SF105">
    <property type="entry name" value="OS01G0737700 PROTEIN"/>
    <property type="match status" value="1"/>
</dbReference>
<dbReference type="SUPFAM" id="SSF53098">
    <property type="entry name" value="Ribonuclease H-like"/>
    <property type="match status" value="1"/>
</dbReference>
<evidence type="ECO:0000313" key="5">
    <source>
        <dbReference type="Proteomes" id="UP000092600"/>
    </source>
</evidence>
<dbReference type="GO" id="GO:0005634">
    <property type="term" value="C:nucleus"/>
    <property type="evidence" value="ECO:0007669"/>
    <property type="project" value="TreeGrafter"/>
</dbReference>
<dbReference type="AlphaFoldDB" id="A0A199W8K8"/>
<dbReference type="EMBL" id="LSRQ01000077">
    <property type="protein sequence ID" value="OAY85571.1"/>
    <property type="molecule type" value="Genomic_DNA"/>
</dbReference>
<protein>
    <submittedName>
        <fullName evidence="7">Uncharacterized protein LOC109717169</fullName>
    </submittedName>
    <submittedName>
        <fullName evidence="4">Werner Syndrome-like exonuclease</fullName>
    </submittedName>
</protein>
<evidence type="ECO:0000256" key="1">
    <source>
        <dbReference type="ARBA" id="ARBA00022722"/>
    </source>
</evidence>
<sequence length="201" mass="22139">MARLYEVTFAGIHNIRASVTPSAEAAAMWIESAYKGSRSSTPNNPQVVGLDTKLLPELRPGDDDHPVALLLLCIGKNCLIFQLLHCNTLLPLELNIFLADPRFCFVGVGVREAANRLHREHALRVSETVDLRDAAAQKTGLQCLRQAGLEYLVKNALGVDLAKPEEVQRSAWQQRELSLQEVAYACADVFASFELGSRLLS</sequence>
<keyword evidence="2" id="KW-0378">Hydrolase</keyword>
<proteinExistence type="predicted"/>
<keyword evidence="6" id="KW-1185">Reference proteome</keyword>
<keyword evidence="1" id="KW-0540">Nuclease</keyword>
<dbReference type="RefSeq" id="XP_020098431.1">
    <property type="nucleotide sequence ID" value="XM_020242842.1"/>
</dbReference>
<evidence type="ECO:0000313" key="6">
    <source>
        <dbReference type="Proteomes" id="UP000515123"/>
    </source>
</evidence>
<dbReference type="InterPro" id="IPR051132">
    <property type="entry name" value="3-5_Exonuclease_domain"/>
</dbReference>